<proteinExistence type="predicted"/>
<evidence type="ECO:0000313" key="2">
    <source>
        <dbReference type="Proteomes" id="UP000017836"/>
    </source>
</evidence>
<sequence length="49" mass="5287">MVCLPKLVEQPSFCGVSSVIYQCCSEGTMEKLLLECIQGKGKGKLASHL</sequence>
<dbReference type="Gramene" id="ERN05722">
    <property type="protein sequence ID" value="ERN05722"/>
    <property type="gene ID" value="AMTR_s00006p00242810"/>
</dbReference>
<keyword evidence="2" id="KW-1185">Reference proteome</keyword>
<accession>W1P778</accession>
<dbReference type="EMBL" id="KI393980">
    <property type="protein sequence ID" value="ERN05722.1"/>
    <property type="molecule type" value="Genomic_DNA"/>
</dbReference>
<name>W1P778_AMBTC</name>
<dbReference type="HOGENOM" id="CLU_3144707_0_0_1"/>
<protein>
    <submittedName>
        <fullName evidence="1">Uncharacterized protein</fullName>
    </submittedName>
</protein>
<organism evidence="1 2">
    <name type="scientific">Amborella trichopoda</name>
    <dbReference type="NCBI Taxonomy" id="13333"/>
    <lineage>
        <taxon>Eukaryota</taxon>
        <taxon>Viridiplantae</taxon>
        <taxon>Streptophyta</taxon>
        <taxon>Embryophyta</taxon>
        <taxon>Tracheophyta</taxon>
        <taxon>Spermatophyta</taxon>
        <taxon>Magnoliopsida</taxon>
        <taxon>Amborellales</taxon>
        <taxon>Amborellaceae</taxon>
        <taxon>Amborella</taxon>
    </lineage>
</organism>
<dbReference type="AlphaFoldDB" id="W1P778"/>
<dbReference type="Proteomes" id="UP000017836">
    <property type="component" value="Unassembled WGS sequence"/>
</dbReference>
<reference evidence="2" key="1">
    <citation type="journal article" date="2013" name="Science">
        <title>The Amborella genome and the evolution of flowering plants.</title>
        <authorList>
            <consortium name="Amborella Genome Project"/>
        </authorList>
    </citation>
    <scope>NUCLEOTIDE SEQUENCE [LARGE SCALE GENOMIC DNA]</scope>
</reference>
<gene>
    <name evidence="1" type="ORF">AMTR_s00006p00242810</name>
</gene>
<evidence type="ECO:0000313" key="1">
    <source>
        <dbReference type="EMBL" id="ERN05722.1"/>
    </source>
</evidence>